<proteinExistence type="predicted"/>
<evidence type="ECO:0000313" key="2">
    <source>
        <dbReference type="Proteomes" id="UP000605086"/>
    </source>
</evidence>
<gene>
    <name evidence="1" type="ORF">GBZ48_10470</name>
</gene>
<dbReference type="EMBL" id="WHOS01000011">
    <property type="protein sequence ID" value="NUA99717.1"/>
    <property type="molecule type" value="Genomic_DNA"/>
</dbReference>
<evidence type="ECO:0000313" key="1">
    <source>
        <dbReference type="EMBL" id="NUA99717.1"/>
    </source>
</evidence>
<protein>
    <submittedName>
        <fullName evidence="1">Uncharacterized protein</fullName>
    </submittedName>
</protein>
<organism evidence="1 2">
    <name type="scientific">Azospirillum melinis</name>
    <dbReference type="NCBI Taxonomy" id="328839"/>
    <lineage>
        <taxon>Bacteria</taxon>
        <taxon>Pseudomonadati</taxon>
        <taxon>Pseudomonadota</taxon>
        <taxon>Alphaproteobacteria</taxon>
        <taxon>Rhodospirillales</taxon>
        <taxon>Azospirillaceae</taxon>
        <taxon>Azospirillum</taxon>
    </lineage>
</organism>
<comment type="caution">
    <text evidence="1">The sequence shown here is derived from an EMBL/GenBank/DDBJ whole genome shotgun (WGS) entry which is preliminary data.</text>
</comment>
<reference evidence="1 2" key="1">
    <citation type="submission" date="2019-10" db="EMBL/GenBank/DDBJ databases">
        <title>Genome sequence of Azospirillum melinis.</title>
        <authorList>
            <person name="Ambrosini A."/>
            <person name="Sant'Anna F.H."/>
            <person name="Cassan F.D."/>
            <person name="Souza E.M."/>
            <person name="Passaglia L.M.P."/>
        </authorList>
    </citation>
    <scope>NUCLEOTIDE SEQUENCE [LARGE SCALE GENOMIC DNA]</scope>
    <source>
        <strain evidence="1 2">TMCY0552</strain>
    </source>
</reference>
<name>A0ABX2K7X4_9PROT</name>
<sequence>MSDNIGRNKQLRRTQCYRCSSRATSSEHFPPKSFFPNKGRGLQLRTVPSCDLHNNKKSNDDQYLLAQICMNVAEGENIAKKRFRESIAPQLKRRPAFGAALADGSEVLPDGKVKYKVDVARFDNFFDNLSAAVYFEHFNSQFDKKKHSMRHIYMNFYSDDDGYKRDVNFMNSYMKPFFDDFRNLVVRIEADKIDEAVYSCDIMAPVGAEASITIAHSFYGVFEVISLLTRIDNPFVRVEFLKD</sequence>
<accession>A0ABX2K7X4</accession>
<dbReference type="RefSeq" id="WP_174470997.1">
    <property type="nucleotide sequence ID" value="NZ_JAGINN010000002.1"/>
</dbReference>
<keyword evidence="2" id="KW-1185">Reference proteome</keyword>
<dbReference type="Proteomes" id="UP000605086">
    <property type="component" value="Unassembled WGS sequence"/>
</dbReference>